<feature type="non-terminal residue" evidence="2">
    <location>
        <position position="1"/>
    </location>
</feature>
<comment type="caution">
    <text evidence="2">The sequence shown here is derived from an EMBL/GenBank/DDBJ whole genome shotgun (WGS) entry which is preliminary data.</text>
</comment>
<proteinExistence type="predicted"/>
<organism evidence="2 3">
    <name type="scientific">Kipferlia bialata</name>
    <dbReference type="NCBI Taxonomy" id="797122"/>
    <lineage>
        <taxon>Eukaryota</taxon>
        <taxon>Metamonada</taxon>
        <taxon>Carpediemonas-like organisms</taxon>
        <taxon>Kipferlia</taxon>
    </lineage>
</organism>
<feature type="region of interest" description="Disordered" evidence="1">
    <location>
        <begin position="98"/>
        <end position="127"/>
    </location>
</feature>
<evidence type="ECO:0000313" key="3">
    <source>
        <dbReference type="Proteomes" id="UP000265618"/>
    </source>
</evidence>
<accession>A0A391NX92</accession>
<reference evidence="2 3" key="1">
    <citation type="journal article" date="2018" name="PLoS ONE">
        <title>The draft genome of Kipferlia bialata reveals reductive genome evolution in fornicate parasites.</title>
        <authorList>
            <person name="Tanifuji G."/>
            <person name="Takabayashi S."/>
            <person name="Kume K."/>
            <person name="Takagi M."/>
            <person name="Nakayama T."/>
            <person name="Kamikawa R."/>
            <person name="Inagaki Y."/>
            <person name="Hashimoto T."/>
        </authorList>
    </citation>
    <scope>NUCLEOTIDE SEQUENCE [LARGE SCALE GENOMIC DNA]</scope>
    <source>
        <strain evidence="2">NY0173</strain>
    </source>
</reference>
<feature type="compositionally biased region" description="Basic and acidic residues" evidence="1">
    <location>
        <begin position="113"/>
        <end position="127"/>
    </location>
</feature>
<gene>
    <name evidence="2" type="ORF">KIPB_014797</name>
</gene>
<evidence type="ECO:0000313" key="2">
    <source>
        <dbReference type="EMBL" id="GCA64606.1"/>
    </source>
</evidence>
<name>A0A391NX92_9EUKA</name>
<dbReference type="EMBL" id="BDIP01007843">
    <property type="protein sequence ID" value="GCA64606.1"/>
    <property type="molecule type" value="Genomic_DNA"/>
</dbReference>
<sequence length="127" mass="14270">MQPSANSPAPLPPPWPQCCGRGCLASVPAGERERLCQTVDHIFLGRAGLYGHDSIGEGTLDALYKYANPIPSPYHTMWGRFCFQAEYLLFMFGRERTEKERRGSVSPVQTLKRPREREGERETTDAA</sequence>
<evidence type="ECO:0000256" key="1">
    <source>
        <dbReference type="SAM" id="MobiDB-lite"/>
    </source>
</evidence>
<protein>
    <submittedName>
        <fullName evidence="2">Uncharacterized protein</fullName>
    </submittedName>
</protein>
<dbReference type="AlphaFoldDB" id="A0A391NX92"/>
<keyword evidence="3" id="KW-1185">Reference proteome</keyword>
<dbReference type="Proteomes" id="UP000265618">
    <property type="component" value="Unassembled WGS sequence"/>
</dbReference>